<dbReference type="OrthoDB" id="5507841at2"/>
<evidence type="ECO:0000256" key="1">
    <source>
        <dbReference type="SAM" id="Phobius"/>
    </source>
</evidence>
<dbReference type="Proteomes" id="UP000033664">
    <property type="component" value="Unassembled WGS sequence"/>
</dbReference>
<dbReference type="RefSeq" id="WP_045979940.1">
    <property type="nucleotide sequence ID" value="NZ_JXXY01000015.1"/>
</dbReference>
<proteinExistence type="predicted"/>
<organism evidence="3 4">
    <name type="scientific">Pseudoalteromonas ruthenica</name>
    <dbReference type="NCBI Taxonomy" id="151081"/>
    <lineage>
        <taxon>Bacteria</taxon>
        <taxon>Pseudomonadati</taxon>
        <taxon>Pseudomonadota</taxon>
        <taxon>Gammaproteobacteria</taxon>
        <taxon>Alteromonadales</taxon>
        <taxon>Pseudoalteromonadaceae</taxon>
        <taxon>Pseudoalteromonas</taxon>
    </lineage>
</organism>
<keyword evidence="1" id="KW-0812">Transmembrane</keyword>
<gene>
    <name evidence="3" type="ORF">TW72_07495</name>
</gene>
<dbReference type="AlphaFoldDB" id="A0A0F4PN03"/>
<reference evidence="3 4" key="1">
    <citation type="journal article" date="2015" name="BMC Genomics">
        <title>Genome mining reveals unlocked bioactive potential of marine Gram-negative bacteria.</title>
        <authorList>
            <person name="Machado H."/>
            <person name="Sonnenschein E.C."/>
            <person name="Melchiorsen J."/>
            <person name="Gram L."/>
        </authorList>
    </citation>
    <scope>NUCLEOTIDE SEQUENCE [LARGE SCALE GENOMIC DNA]</scope>
    <source>
        <strain evidence="3 4">S3137</strain>
    </source>
</reference>
<feature type="domain" description="SMODS and SLOG-associating 2TM effector" evidence="2">
    <location>
        <begin position="21"/>
        <end position="188"/>
    </location>
</feature>
<dbReference type="InterPro" id="IPR040688">
    <property type="entry name" value="SLATT_2"/>
</dbReference>
<comment type="caution">
    <text evidence="3">The sequence shown here is derived from an EMBL/GenBank/DDBJ whole genome shotgun (WGS) entry which is preliminary data.</text>
</comment>
<accession>A0A0F4PN03</accession>
<protein>
    <recommendedName>
        <fullName evidence="2">SMODS and SLOG-associating 2TM effector domain-containing protein</fullName>
    </recommendedName>
</protein>
<dbReference type="GeneID" id="58228329"/>
<evidence type="ECO:0000259" key="2">
    <source>
        <dbReference type="Pfam" id="PF18183"/>
    </source>
</evidence>
<keyword evidence="1" id="KW-0472">Membrane</keyword>
<evidence type="ECO:0000313" key="4">
    <source>
        <dbReference type="Proteomes" id="UP000033664"/>
    </source>
</evidence>
<dbReference type="PATRIC" id="fig|151081.8.peg.2740"/>
<dbReference type="NCBIfam" id="NF033633">
    <property type="entry name" value="SLATT_2"/>
    <property type="match status" value="1"/>
</dbReference>
<dbReference type="Pfam" id="PF18183">
    <property type="entry name" value="SLATT_2"/>
    <property type="match status" value="1"/>
</dbReference>
<feature type="transmembrane region" description="Helical" evidence="1">
    <location>
        <begin position="57"/>
        <end position="80"/>
    </location>
</feature>
<sequence length="298" mass="33542">MGAKQDVTAELLPDWDHYIASEPSRALADIYQRAGARSQDIRNWYWRSIQSKRRASLTVRILTFSLVILGALLPIFAGLFEHYQQRLYLTQAGVGALALAGLLQAADRIFGWSSGWIRYISTVTEMESLSRRFEADWSQYILHRHQPLQQDDVRALFDLSRHYLARTAQLQKSETRQWVSEFATGNELLGELIQQYQAPSQPNESISAPSTTQPGAQLGAVNVKVEFSHSPYCYAIAIDDATPIRCCAQTWTQRHLALGAHIIKIYDEQGNEVLAQQTFYVSAAQIAELSIALPARST</sequence>
<evidence type="ECO:0000313" key="3">
    <source>
        <dbReference type="EMBL" id="KJZ00516.1"/>
    </source>
</evidence>
<dbReference type="EMBL" id="JXXZ01000006">
    <property type="protein sequence ID" value="KJZ00516.1"/>
    <property type="molecule type" value="Genomic_DNA"/>
</dbReference>
<keyword evidence="1" id="KW-1133">Transmembrane helix</keyword>
<keyword evidence="4" id="KW-1185">Reference proteome</keyword>
<name>A0A0F4PN03_9GAMM</name>
<dbReference type="NCBIfam" id="NF033634">
    <property type="entry name" value="SLATT_1"/>
    <property type="match status" value="1"/>
</dbReference>